<dbReference type="CDD" id="cd02969">
    <property type="entry name" value="PRX_like1"/>
    <property type="match status" value="1"/>
</dbReference>
<dbReference type="PANTHER" id="PTHR43640">
    <property type="entry name" value="OS07G0260300 PROTEIN"/>
    <property type="match status" value="1"/>
</dbReference>
<dbReference type="PROSITE" id="PS51257">
    <property type="entry name" value="PROKAR_LIPOPROTEIN"/>
    <property type="match status" value="1"/>
</dbReference>
<protein>
    <submittedName>
        <fullName evidence="4">Thioredoxin family protein</fullName>
    </submittedName>
</protein>
<dbReference type="InterPro" id="IPR036249">
    <property type="entry name" value="Thioredoxin-like_sf"/>
</dbReference>
<evidence type="ECO:0000256" key="1">
    <source>
        <dbReference type="SAM" id="MobiDB-lite"/>
    </source>
</evidence>
<dbReference type="Gene3D" id="3.40.30.10">
    <property type="entry name" value="Glutaredoxin"/>
    <property type="match status" value="1"/>
</dbReference>
<dbReference type="InterPro" id="IPR047262">
    <property type="entry name" value="PRX-like1"/>
</dbReference>
<keyword evidence="2" id="KW-0732">Signal</keyword>
<dbReference type="InterPro" id="IPR013766">
    <property type="entry name" value="Thioredoxin_domain"/>
</dbReference>
<dbReference type="PROSITE" id="PS51352">
    <property type="entry name" value="THIOREDOXIN_2"/>
    <property type="match status" value="1"/>
</dbReference>
<dbReference type="PANTHER" id="PTHR43640:SF1">
    <property type="entry name" value="THIOREDOXIN-DEPENDENT PEROXIREDOXIN"/>
    <property type="match status" value="1"/>
</dbReference>
<sequence>MKNQLIAIALYSAFSLALTACQNPSTVSQNTPNVASNAAEAATPVRVGSPAPDFTATDSNGKSHRLSDFKGKVVVLEWTNHQCPFVLKHYNSNNMQKLQKETTGKGVVWLSVISSAQGQQGYVTAQQANQLTKSRNASPTAVLLDASGEIGRLYQARTTPHIFVIDSSGVLKYAGAIDDKPSTNAADIKSAKNYVIPAVDSVLKGQNVADSTTQPYGCSVKYGS</sequence>
<dbReference type="InterPro" id="IPR013740">
    <property type="entry name" value="Redoxin"/>
</dbReference>
<feature type="compositionally biased region" description="Polar residues" evidence="1">
    <location>
        <begin position="27"/>
        <end position="36"/>
    </location>
</feature>
<comment type="caution">
    <text evidence="4">The sequence shown here is derived from an EMBL/GenBank/DDBJ whole genome shotgun (WGS) entry which is preliminary data.</text>
</comment>
<dbReference type="RefSeq" id="WP_169263225.1">
    <property type="nucleotide sequence ID" value="NZ_QMEC01000005.1"/>
</dbReference>
<keyword evidence="5" id="KW-1185">Reference proteome</keyword>
<feature type="domain" description="Thioredoxin" evidence="3">
    <location>
        <begin position="45"/>
        <end position="197"/>
    </location>
</feature>
<dbReference type="SUPFAM" id="SSF52833">
    <property type="entry name" value="Thioredoxin-like"/>
    <property type="match status" value="1"/>
</dbReference>
<dbReference type="EMBL" id="QMEC01000005">
    <property type="protein sequence ID" value="NMF61633.1"/>
    <property type="molecule type" value="Genomic_DNA"/>
</dbReference>
<evidence type="ECO:0000256" key="2">
    <source>
        <dbReference type="SAM" id="SignalP"/>
    </source>
</evidence>
<gene>
    <name evidence="4" type="ORF">DP115_02015</name>
</gene>
<dbReference type="Proteomes" id="UP000762253">
    <property type="component" value="Unassembled WGS sequence"/>
</dbReference>
<evidence type="ECO:0000259" key="3">
    <source>
        <dbReference type="PROSITE" id="PS51352"/>
    </source>
</evidence>
<name>A0ABX1M2B3_9CYAN</name>
<organism evidence="4 5">
    <name type="scientific">Brasilonema octagenarum UFV-OR1</name>
    <dbReference type="NCBI Taxonomy" id="417115"/>
    <lineage>
        <taxon>Bacteria</taxon>
        <taxon>Bacillati</taxon>
        <taxon>Cyanobacteriota</taxon>
        <taxon>Cyanophyceae</taxon>
        <taxon>Nostocales</taxon>
        <taxon>Scytonemataceae</taxon>
        <taxon>Brasilonema</taxon>
        <taxon>Octagenarum group</taxon>
    </lineage>
</organism>
<dbReference type="Pfam" id="PF08534">
    <property type="entry name" value="Redoxin"/>
    <property type="match status" value="1"/>
</dbReference>
<evidence type="ECO:0000313" key="5">
    <source>
        <dbReference type="Proteomes" id="UP000762253"/>
    </source>
</evidence>
<proteinExistence type="predicted"/>
<feature type="signal peptide" evidence="2">
    <location>
        <begin position="1"/>
        <end position="20"/>
    </location>
</feature>
<feature type="chain" id="PRO_5046285232" evidence="2">
    <location>
        <begin position="21"/>
        <end position="224"/>
    </location>
</feature>
<reference evidence="4 5" key="1">
    <citation type="submission" date="2018-06" db="EMBL/GenBank/DDBJ databases">
        <title>Comparative genomics of Brasilonema spp. strains.</title>
        <authorList>
            <person name="Alvarenga D.O."/>
            <person name="Fiore M.F."/>
            <person name="Varani A.M."/>
        </authorList>
    </citation>
    <scope>NUCLEOTIDE SEQUENCE [LARGE SCALE GENOMIC DNA]</scope>
    <source>
        <strain evidence="4 5">UFV-OR1</strain>
    </source>
</reference>
<feature type="region of interest" description="Disordered" evidence="1">
    <location>
        <begin position="27"/>
        <end position="64"/>
    </location>
</feature>
<accession>A0ABX1M2B3</accession>
<evidence type="ECO:0000313" key="4">
    <source>
        <dbReference type="EMBL" id="NMF61633.1"/>
    </source>
</evidence>